<dbReference type="InterPro" id="IPR001128">
    <property type="entry name" value="Cyt_P450"/>
</dbReference>
<evidence type="ECO:0000256" key="14">
    <source>
        <dbReference type="PIRSR" id="PIRSR602401-1"/>
    </source>
</evidence>
<dbReference type="GO" id="GO:0005506">
    <property type="term" value="F:iron ion binding"/>
    <property type="evidence" value="ECO:0007669"/>
    <property type="project" value="InterPro"/>
</dbReference>
<dbReference type="PANTHER" id="PTHR46300">
    <property type="entry name" value="P450, PUTATIVE (EUROFUNG)-RELATED-RELATED"/>
    <property type="match status" value="1"/>
</dbReference>
<evidence type="ECO:0000256" key="4">
    <source>
        <dbReference type="ARBA" id="ARBA00010617"/>
    </source>
</evidence>
<feature type="binding site" description="axial binding residue" evidence="14">
    <location>
        <position position="235"/>
    </location>
    <ligand>
        <name>heme</name>
        <dbReference type="ChEBI" id="CHEBI:30413"/>
    </ligand>
    <ligandPart>
        <name>Fe</name>
        <dbReference type="ChEBI" id="CHEBI:18248"/>
    </ligandPart>
</feature>
<dbReference type="InterPro" id="IPR017972">
    <property type="entry name" value="Cyt_P450_CS"/>
</dbReference>
<evidence type="ECO:0000313" key="16">
    <source>
        <dbReference type="EMBL" id="THV01861.1"/>
    </source>
</evidence>
<evidence type="ECO:0000256" key="6">
    <source>
        <dbReference type="ARBA" id="ARBA00022692"/>
    </source>
</evidence>
<keyword evidence="8" id="KW-1133">Transmembrane helix</keyword>
<accession>A0A4S8MH31</accession>
<comment type="cofactor">
    <cofactor evidence="1 14">
        <name>heme</name>
        <dbReference type="ChEBI" id="CHEBI:30413"/>
    </cofactor>
</comment>
<sequence length="285" mass="32247">MDDMMARIITAVLPGGHLVEAFPILDFLPDVVAKWRREAKEDFRRFTAKFEQLYFRIKNNHASSSLCANLVDNETHHGMSDIESAWVAGALYGAGQETSTSTLQWFLYSMLLFPETQTRAQEELDRVVGRSRPPSFPDIKHLPYIQALVKEVLRWKPPAPLGIPHAVTEDDYYDGYFIPKGSVIFANVLSLNRDPEIYGPDAAQFRPDRHLNEKGFLKNANDDGHFTFGFGHRQCVGRHFADNFLSIAFATILWAIRIEPITDAFGNVILPDTTEGSEMAKNLVM</sequence>
<keyword evidence="5 14" id="KW-0349">Heme</keyword>
<dbReference type="InterPro" id="IPR036396">
    <property type="entry name" value="Cyt_P450_sf"/>
</dbReference>
<evidence type="ECO:0000256" key="1">
    <source>
        <dbReference type="ARBA" id="ARBA00001971"/>
    </source>
</evidence>
<dbReference type="SUPFAM" id="SSF48264">
    <property type="entry name" value="Cytochrome P450"/>
    <property type="match status" value="1"/>
</dbReference>
<dbReference type="GO" id="GO:0004497">
    <property type="term" value="F:monooxygenase activity"/>
    <property type="evidence" value="ECO:0007669"/>
    <property type="project" value="UniProtKB-KW"/>
</dbReference>
<evidence type="ECO:0000256" key="11">
    <source>
        <dbReference type="ARBA" id="ARBA00023033"/>
    </source>
</evidence>
<keyword evidence="17" id="KW-1185">Reference proteome</keyword>
<keyword evidence="7 14" id="KW-0479">Metal-binding</keyword>
<name>A0A4S8MH31_DENBC</name>
<evidence type="ECO:0000256" key="10">
    <source>
        <dbReference type="ARBA" id="ARBA00023004"/>
    </source>
</evidence>
<dbReference type="InterPro" id="IPR002401">
    <property type="entry name" value="Cyt_P450_E_grp-I"/>
</dbReference>
<dbReference type="PANTHER" id="PTHR46300:SF2">
    <property type="entry name" value="CYTOCHROME P450 MONOOXYGENASE ALNH-RELATED"/>
    <property type="match status" value="1"/>
</dbReference>
<evidence type="ECO:0000256" key="8">
    <source>
        <dbReference type="ARBA" id="ARBA00022989"/>
    </source>
</evidence>
<comment type="pathway">
    <text evidence="3">Secondary metabolite biosynthesis.</text>
</comment>
<evidence type="ECO:0000256" key="9">
    <source>
        <dbReference type="ARBA" id="ARBA00023002"/>
    </source>
</evidence>
<keyword evidence="10 14" id="KW-0408">Iron</keyword>
<dbReference type="PRINTS" id="PR00385">
    <property type="entry name" value="P450"/>
</dbReference>
<evidence type="ECO:0000256" key="5">
    <source>
        <dbReference type="ARBA" id="ARBA00022617"/>
    </source>
</evidence>
<evidence type="ECO:0000256" key="7">
    <source>
        <dbReference type="ARBA" id="ARBA00022723"/>
    </source>
</evidence>
<dbReference type="GO" id="GO:0020037">
    <property type="term" value="F:heme binding"/>
    <property type="evidence" value="ECO:0007669"/>
    <property type="project" value="InterPro"/>
</dbReference>
<dbReference type="GO" id="GO:0016705">
    <property type="term" value="F:oxidoreductase activity, acting on paired donors, with incorporation or reduction of molecular oxygen"/>
    <property type="evidence" value="ECO:0007669"/>
    <property type="project" value="InterPro"/>
</dbReference>
<proteinExistence type="inferred from homology"/>
<keyword evidence="11 15" id="KW-0503">Monooxygenase</keyword>
<dbReference type="Pfam" id="PF00067">
    <property type="entry name" value="p450"/>
    <property type="match status" value="1"/>
</dbReference>
<dbReference type="EMBL" id="ML179083">
    <property type="protein sequence ID" value="THV01861.1"/>
    <property type="molecule type" value="Genomic_DNA"/>
</dbReference>
<evidence type="ECO:0000256" key="2">
    <source>
        <dbReference type="ARBA" id="ARBA00004167"/>
    </source>
</evidence>
<dbReference type="PRINTS" id="PR00463">
    <property type="entry name" value="EP450I"/>
</dbReference>
<dbReference type="OrthoDB" id="1055148at2759"/>
<evidence type="ECO:0000313" key="17">
    <source>
        <dbReference type="Proteomes" id="UP000297245"/>
    </source>
</evidence>
<keyword evidence="13" id="KW-0325">Glycoprotein</keyword>
<organism evidence="16 17">
    <name type="scientific">Dendrothele bispora (strain CBS 962.96)</name>
    <dbReference type="NCBI Taxonomy" id="1314807"/>
    <lineage>
        <taxon>Eukaryota</taxon>
        <taxon>Fungi</taxon>
        <taxon>Dikarya</taxon>
        <taxon>Basidiomycota</taxon>
        <taxon>Agaricomycotina</taxon>
        <taxon>Agaricomycetes</taxon>
        <taxon>Agaricomycetidae</taxon>
        <taxon>Agaricales</taxon>
        <taxon>Agaricales incertae sedis</taxon>
        <taxon>Dendrothele</taxon>
    </lineage>
</organism>
<gene>
    <name evidence="16" type="ORF">K435DRAFT_924170</name>
</gene>
<dbReference type="PROSITE" id="PS00086">
    <property type="entry name" value="CYTOCHROME_P450"/>
    <property type="match status" value="1"/>
</dbReference>
<keyword evidence="12" id="KW-0472">Membrane</keyword>
<evidence type="ECO:0000256" key="15">
    <source>
        <dbReference type="RuleBase" id="RU000461"/>
    </source>
</evidence>
<dbReference type="AlphaFoldDB" id="A0A4S8MH31"/>
<evidence type="ECO:0000256" key="3">
    <source>
        <dbReference type="ARBA" id="ARBA00005179"/>
    </source>
</evidence>
<dbReference type="InterPro" id="IPR050364">
    <property type="entry name" value="Cytochrome_P450_fung"/>
</dbReference>
<keyword evidence="9 15" id="KW-0560">Oxidoreductase</keyword>
<dbReference type="Gene3D" id="1.10.630.10">
    <property type="entry name" value="Cytochrome P450"/>
    <property type="match status" value="1"/>
</dbReference>
<protein>
    <submittedName>
        <fullName evidence="16">Cytochrome P450</fullName>
    </submittedName>
</protein>
<dbReference type="GO" id="GO:0016020">
    <property type="term" value="C:membrane"/>
    <property type="evidence" value="ECO:0007669"/>
    <property type="project" value="UniProtKB-SubCell"/>
</dbReference>
<reference evidence="16 17" key="1">
    <citation type="journal article" date="2019" name="Nat. Ecol. Evol.">
        <title>Megaphylogeny resolves global patterns of mushroom evolution.</title>
        <authorList>
            <person name="Varga T."/>
            <person name="Krizsan K."/>
            <person name="Foldi C."/>
            <person name="Dima B."/>
            <person name="Sanchez-Garcia M."/>
            <person name="Sanchez-Ramirez S."/>
            <person name="Szollosi G.J."/>
            <person name="Szarkandi J.G."/>
            <person name="Papp V."/>
            <person name="Albert L."/>
            <person name="Andreopoulos W."/>
            <person name="Angelini C."/>
            <person name="Antonin V."/>
            <person name="Barry K.W."/>
            <person name="Bougher N.L."/>
            <person name="Buchanan P."/>
            <person name="Buyck B."/>
            <person name="Bense V."/>
            <person name="Catcheside P."/>
            <person name="Chovatia M."/>
            <person name="Cooper J."/>
            <person name="Damon W."/>
            <person name="Desjardin D."/>
            <person name="Finy P."/>
            <person name="Geml J."/>
            <person name="Haridas S."/>
            <person name="Hughes K."/>
            <person name="Justo A."/>
            <person name="Karasinski D."/>
            <person name="Kautmanova I."/>
            <person name="Kiss B."/>
            <person name="Kocsube S."/>
            <person name="Kotiranta H."/>
            <person name="LaButti K.M."/>
            <person name="Lechner B.E."/>
            <person name="Liimatainen K."/>
            <person name="Lipzen A."/>
            <person name="Lukacs Z."/>
            <person name="Mihaltcheva S."/>
            <person name="Morgado L.N."/>
            <person name="Niskanen T."/>
            <person name="Noordeloos M.E."/>
            <person name="Ohm R.A."/>
            <person name="Ortiz-Santana B."/>
            <person name="Ovrebo C."/>
            <person name="Racz N."/>
            <person name="Riley R."/>
            <person name="Savchenko A."/>
            <person name="Shiryaev A."/>
            <person name="Soop K."/>
            <person name="Spirin V."/>
            <person name="Szebenyi C."/>
            <person name="Tomsovsky M."/>
            <person name="Tulloss R.E."/>
            <person name="Uehling J."/>
            <person name="Grigoriev I.V."/>
            <person name="Vagvolgyi C."/>
            <person name="Papp T."/>
            <person name="Martin F.M."/>
            <person name="Miettinen O."/>
            <person name="Hibbett D.S."/>
            <person name="Nagy L.G."/>
        </authorList>
    </citation>
    <scope>NUCLEOTIDE SEQUENCE [LARGE SCALE GENOMIC DNA]</scope>
    <source>
        <strain evidence="16 17">CBS 962.96</strain>
    </source>
</reference>
<evidence type="ECO:0000256" key="13">
    <source>
        <dbReference type="ARBA" id="ARBA00023180"/>
    </source>
</evidence>
<dbReference type="Proteomes" id="UP000297245">
    <property type="component" value="Unassembled WGS sequence"/>
</dbReference>
<keyword evidence="6" id="KW-0812">Transmembrane</keyword>
<comment type="similarity">
    <text evidence="4 15">Belongs to the cytochrome P450 family.</text>
</comment>
<evidence type="ECO:0000256" key="12">
    <source>
        <dbReference type="ARBA" id="ARBA00023136"/>
    </source>
</evidence>
<comment type="subcellular location">
    <subcellularLocation>
        <location evidence="2">Membrane</location>
        <topology evidence="2">Single-pass membrane protein</topology>
    </subcellularLocation>
</comment>